<accession>A0AA48GJX2</accession>
<reference evidence="4" key="1">
    <citation type="journal article" date="2023" name="Int. J. Syst. Evol. Microbiol.">
        <title>Mesoterricola silvestris gen. nov., sp. nov., Mesoterricola sediminis sp. nov., Geothrix oryzae sp. nov., Geothrix edaphica sp. nov., Geothrix rubra sp. nov., and Geothrix limicola sp. nov., six novel members of Acidobacteriota isolated from soils.</title>
        <authorList>
            <person name="Itoh H."/>
            <person name="Sugisawa Y."/>
            <person name="Mise K."/>
            <person name="Xu Z."/>
            <person name="Kuniyasu M."/>
            <person name="Ushijima N."/>
            <person name="Kawano K."/>
            <person name="Kobayashi E."/>
            <person name="Shiratori Y."/>
            <person name="Masuda Y."/>
            <person name="Senoo K."/>
        </authorList>
    </citation>
    <scope>NUCLEOTIDE SEQUENCE [LARGE SCALE GENOMIC DNA]</scope>
    <source>
        <strain evidence="4">W79</strain>
    </source>
</reference>
<feature type="region of interest" description="Disordered" evidence="1">
    <location>
        <begin position="41"/>
        <end position="77"/>
    </location>
</feature>
<evidence type="ECO:0000313" key="4">
    <source>
        <dbReference type="Proteomes" id="UP001238179"/>
    </source>
</evidence>
<keyword evidence="2" id="KW-0812">Transmembrane</keyword>
<keyword evidence="2" id="KW-0472">Membrane</keyword>
<evidence type="ECO:0000313" key="3">
    <source>
        <dbReference type="EMBL" id="BDU72687.1"/>
    </source>
</evidence>
<dbReference type="Proteomes" id="UP001238179">
    <property type="component" value="Chromosome"/>
</dbReference>
<dbReference type="KEGG" id="msil:METEAL_18610"/>
<dbReference type="RefSeq" id="WP_316415600.1">
    <property type="nucleotide sequence ID" value="NZ_AP027080.1"/>
</dbReference>
<keyword evidence="4" id="KW-1185">Reference proteome</keyword>
<evidence type="ECO:0000256" key="2">
    <source>
        <dbReference type="SAM" id="Phobius"/>
    </source>
</evidence>
<feature type="transmembrane region" description="Helical" evidence="2">
    <location>
        <begin position="6"/>
        <end position="22"/>
    </location>
</feature>
<dbReference type="EMBL" id="AP027080">
    <property type="protein sequence ID" value="BDU72687.1"/>
    <property type="molecule type" value="Genomic_DNA"/>
</dbReference>
<keyword evidence="2" id="KW-1133">Transmembrane helix</keyword>
<protein>
    <submittedName>
        <fullName evidence="3">Uncharacterized protein</fullName>
    </submittedName>
</protein>
<gene>
    <name evidence="3" type="ORF">METEAL_18610</name>
</gene>
<dbReference type="AlphaFoldDB" id="A0AA48GJX2"/>
<proteinExistence type="predicted"/>
<feature type="compositionally biased region" description="Polar residues" evidence="1">
    <location>
        <begin position="49"/>
        <end position="60"/>
    </location>
</feature>
<evidence type="ECO:0000256" key="1">
    <source>
        <dbReference type="SAM" id="MobiDB-lite"/>
    </source>
</evidence>
<sequence length="77" mass="8344">MPPGLIIFLALMGIALICWLLLRSRFYREALGDLEGMRNAPENRMGATGLQNANPLYQLSNDDDGKKPKGARGAGSP</sequence>
<organism evidence="3 4">
    <name type="scientific">Mesoterricola silvestris</name>
    <dbReference type="NCBI Taxonomy" id="2927979"/>
    <lineage>
        <taxon>Bacteria</taxon>
        <taxon>Pseudomonadati</taxon>
        <taxon>Acidobacteriota</taxon>
        <taxon>Holophagae</taxon>
        <taxon>Holophagales</taxon>
        <taxon>Holophagaceae</taxon>
        <taxon>Mesoterricola</taxon>
    </lineage>
</organism>
<name>A0AA48GJX2_9BACT</name>